<dbReference type="PANTHER" id="PTHR48081:SF5">
    <property type="entry name" value="ALPHA_BETA HYDROLASE FOLD-3 DOMAIN-CONTAINING PROTEIN"/>
    <property type="match status" value="1"/>
</dbReference>
<keyword evidence="6" id="KW-1185">Reference proteome</keyword>
<feature type="compositionally biased region" description="Gly residues" evidence="2">
    <location>
        <begin position="182"/>
        <end position="198"/>
    </location>
</feature>
<feature type="transmembrane region" description="Helical" evidence="3">
    <location>
        <begin position="108"/>
        <end position="129"/>
    </location>
</feature>
<dbReference type="PANTHER" id="PTHR48081">
    <property type="entry name" value="AB HYDROLASE SUPERFAMILY PROTEIN C4A8.06C"/>
    <property type="match status" value="1"/>
</dbReference>
<evidence type="ECO:0000313" key="5">
    <source>
        <dbReference type="EMBL" id="TFY78435.1"/>
    </source>
</evidence>
<protein>
    <recommendedName>
        <fullName evidence="4">Alpha/beta hydrolase fold-3 domain-containing protein</fullName>
    </recommendedName>
</protein>
<comment type="caution">
    <text evidence="5">The sequence shown here is derived from an EMBL/GenBank/DDBJ whole genome shotgun (WGS) entry which is preliminary data.</text>
</comment>
<organism evidence="5 6">
    <name type="scientific">Hericium alpestre</name>
    <dbReference type="NCBI Taxonomy" id="135208"/>
    <lineage>
        <taxon>Eukaryota</taxon>
        <taxon>Fungi</taxon>
        <taxon>Dikarya</taxon>
        <taxon>Basidiomycota</taxon>
        <taxon>Agaricomycotina</taxon>
        <taxon>Agaricomycetes</taxon>
        <taxon>Russulales</taxon>
        <taxon>Hericiaceae</taxon>
        <taxon>Hericium</taxon>
    </lineage>
</organism>
<dbReference type="EMBL" id="SFCI01000682">
    <property type="protein sequence ID" value="TFY78435.1"/>
    <property type="molecule type" value="Genomic_DNA"/>
</dbReference>
<keyword evidence="3" id="KW-0472">Membrane</keyword>
<feature type="domain" description="Alpha/beta hydrolase fold-3" evidence="4">
    <location>
        <begin position="239"/>
        <end position="294"/>
    </location>
</feature>
<proteinExistence type="predicted"/>
<evidence type="ECO:0000259" key="4">
    <source>
        <dbReference type="Pfam" id="PF07859"/>
    </source>
</evidence>
<dbReference type="InterPro" id="IPR029058">
    <property type="entry name" value="AB_hydrolase_fold"/>
</dbReference>
<evidence type="ECO:0000313" key="6">
    <source>
        <dbReference type="Proteomes" id="UP000298061"/>
    </source>
</evidence>
<dbReference type="GO" id="GO:0016787">
    <property type="term" value="F:hydrolase activity"/>
    <property type="evidence" value="ECO:0007669"/>
    <property type="project" value="UniProtKB-KW"/>
</dbReference>
<name>A0A4Y9ZV28_9AGAM</name>
<gene>
    <name evidence="5" type="ORF">EWM64_g5576</name>
</gene>
<keyword evidence="3" id="KW-1133">Transmembrane helix</keyword>
<dbReference type="OrthoDB" id="1662883at2759"/>
<accession>A0A4Y9ZV28</accession>
<reference evidence="5 6" key="1">
    <citation type="submission" date="2019-02" db="EMBL/GenBank/DDBJ databases">
        <title>Genome sequencing of the rare red list fungi Hericium alpestre (H. flagellum).</title>
        <authorList>
            <person name="Buettner E."/>
            <person name="Kellner H."/>
        </authorList>
    </citation>
    <scope>NUCLEOTIDE SEQUENCE [LARGE SCALE GENOMIC DNA]</scope>
    <source>
        <strain evidence="5 6">DSM 108284</strain>
    </source>
</reference>
<dbReference type="Proteomes" id="UP000298061">
    <property type="component" value="Unassembled WGS sequence"/>
</dbReference>
<dbReference type="AlphaFoldDB" id="A0A4Y9ZV28"/>
<evidence type="ECO:0000256" key="1">
    <source>
        <dbReference type="ARBA" id="ARBA00022801"/>
    </source>
</evidence>
<dbReference type="InterPro" id="IPR050300">
    <property type="entry name" value="GDXG_lipolytic_enzyme"/>
</dbReference>
<feature type="region of interest" description="Disordered" evidence="2">
    <location>
        <begin position="150"/>
        <end position="220"/>
    </location>
</feature>
<dbReference type="Pfam" id="PF07859">
    <property type="entry name" value="Abhydrolase_3"/>
    <property type="match status" value="1"/>
</dbReference>
<keyword evidence="3" id="KW-0812">Transmembrane</keyword>
<dbReference type="STRING" id="135208.A0A4Y9ZV28"/>
<feature type="transmembrane region" description="Helical" evidence="3">
    <location>
        <begin position="16"/>
        <end position="37"/>
    </location>
</feature>
<feature type="compositionally biased region" description="Acidic residues" evidence="2">
    <location>
        <begin position="208"/>
        <end position="220"/>
    </location>
</feature>
<keyword evidence="1" id="KW-0378">Hydrolase</keyword>
<dbReference type="InterPro" id="IPR013094">
    <property type="entry name" value="AB_hydrolase_3"/>
</dbReference>
<dbReference type="SUPFAM" id="SSF53474">
    <property type="entry name" value="alpha/beta-Hydrolases"/>
    <property type="match status" value="1"/>
</dbReference>
<dbReference type="Gene3D" id="3.40.50.1820">
    <property type="entry name" value="alpha/beta hydrolase"/>
    <property type="match status" value="1"/>
</dbReference>
<sequence length="694" mass="78028">MDPDPTFRDNKTNNTYYLGTSIAMFALCASLLILNFVQILLTPDFVAGSQCVGSLCVSCNPGEVDRVNQAVIQNFFNVLLDFVFATNQLVADSLLIFRCYILWKGRTWIVIAPAIILLANTGLTFAQAYCDITLYYLRRTIPADVKVRVPGEEKGKGSGSSPNGETLRGESGSGPETQKGGPDSGSGAGDGLNGIGSGGKERRLAAVEDNDPDVWEDIEDWMPKPPKVLMEDPNETPLELRGQIQQYATNEQLMHPLVSPVLQGTLCNLPPLYIITGDDEVLRDEIIYLAHRAAHPDEFPARKDVIRERRRQKENIDKFRTPTKVFDEMPHVLTVFSFTDSAKYAYRSIAQFVRHVTMHSPEHLSRNPFPELHRPECEIHLDEEACEDEDAHVHHHRMHRLRPHRSRKHVLNAEDADEVGVRRYKENEDAVGREVVQDQADRMPGTEVENKEEVLPASCAADGEAPTAQRDIPHILMIRERVDIHGRARPMEPKDQVGALRLRPPEVGVIKEAPVKRWLAGQARMDAKYPRRAARLERRRKKLVKRAEMMIRDARDQGFLMQGEKDGVQGRPKKLVRLDSAGSSMSMGTSKGAVIDVERRWGPLDLEAERPPPSAIAGRRDTPEALALLKKSIYYTAPVTHKTVPRTKRMQDLRAIFDPNDNPIRAPRQSVAEEQTHTHLVPLHGLSIWDSLVV</sequence>
<evidence type="ECO:0000256" key="3">
    <source>
        <dbReference type="SAM" id="Phobius"/>
    </source>
</evidence>
<evidence type="ECO:0000256" key="2">
    <source>
        <dbReference type="SAM" id="MobiDB-lite"/>
    </source>
</evidence>